<dbReference type="eggNOG" id="COG0657">
    <property type="taxonomic scope" value="Bacteria"/>
</dbReference>
<feature type="chain" id="PRO_5004535635" evidence="6">
    <location>
        <begin position="21"/>
        <end position="438"/>
    </location>
</feature>
<keyword evidence="1" id="KW-0813">Transport</keyword>
<evidence type="ECO:0000256" key="3">
    <source>
        <dbReference type="ARBA" id="ARBA00022723"/>
    </source>
</evidence>
<evidence type="ECO:0000256" key="5">
    <source>
        <dbReference type="ARBA" id="ARBA00023004"/>
    </source>
</evidence>
<keyword evidence="9" id="KW-1185">Reference proteome</keyword>
<proteinExistence type="predicted"/>
<keyword evidence="5" id="KW-0408">Iron</keyword>
<name>S6AJL1_SULDS</name>
<dbReference type="CDD" id="cd09625">
    <property type="entry name" value="DOMON_like_cytochrome"/>
    <property type="match status" value="1"/>
</dbReference>
<dbReference type="AlphaFoldDB" id="S6AJL1"/>
<dbReference type="EMBL" id="AP013066">
    <property type="protein sequence ID" value="BAN36546.1"/>
    <property type="molecule type" value="Genomic_DNA"/>
</dbReference>
<dbReference type="GO" id="GO:0020037">
    <property type="term" value="F:heme binding"/>
    <property type="evidence" value="ECO:0007669"/>
    <property type="project" value="InterPro"/>
</dbReference>
<evidence type="ECO:0000256" key="1">
    <source>
        <dbReference type="ARBA" id="ARBA00022448"/>
    </source>
</evidence>
<dbReference type="Pfam" id="PF09459">
    <property type="entry name" value="EB_dh"/>
    <property type="match status" value="1"/>
</dbReference>
<accession>S6AJL1</accession>
<dbReference type="STRING" id="1163617.SCD_n02746"/>
<dbReference type="GO" id="GO:0046872">
    <property type="term" value="F:metal ion binding"/>
    <property type="evidence" value="ECO:0007669"/>
    <property type="project" value="UniProtKB-KW"/>
</dbReference>
<dbReference type="SMART" id="SM00887">
    <property type="entry name" value="EB_dh"/>
    <property type="match status" value="1"/>
</dbReference>
<sequence length="438" mass="48888">MNKSAFILAFAVLTTGSALAADPAKINWTKIPIVKVPLFYPGQSTYEWLRSDEHKNAAAEVKRGDACMSCHDEEDAEKDMGNKIVKGGRLEPTPVPGKSGYKELKVQAAYDNKNAYLRFQWKTDNPYPGSEHQYLRFDGKEWKVWGYPKLDQPVHEGKQPGIYEDRMSIMIDDGKVAGFAKQGCWLTCHDGERDNPKVATKEDVAANPLLTAIKKGDVRKYLPDTRTDPSDWKTGKTQEEIAKLKAAGYFLDLVQWRAHRSHAVGMADDGYVLEYRYGDAGKDMFSGNSNKETHQPKFMWDAKKVGYKSVQALDLHKGGDHFLIREQNAVPFDPNAGWKEGDMIPDYIVSREDAKGSAADNNAIANWKDGMWTVVMIRPLGLTNDDDKTLKAGGVYNIGFAVHDDNITTRGHQISFEKTLGLGVKKGTKVDINAVKLP</sequence>
<protein>
    <submittedName>
        <fullName evidence="8">Putative di-heme cytochrome c</fullName>
    </submittedName>
</protein>
<feature type="signal peptide" evidence="6">
    <location>
        <begin position="1"/>
        <end position="20"/>
    </location>
</feature>
<reference evidence="8 9" key="1">
    <citation type="journal article" date="2012" name="Appl. Environ. Microbiol.">
        <title>Draft genome sequence of a psychrotolerant sulfur-oxidizing bacterium, Sulfuricella denitrificans skB26, and proteomic insights into cold adaptation.</title>
        <authorList>
            <person name="Watanabe T."/>
            <person name="Kojima H."/>
            <person name="Fukui M."/>
        </authorList>
    </citation>
    <scope>NUCLEOTIDE SEQUENCE [LARGE SCALE GENOMIC DNA]</scope>
    <source>
        <strain evidence="9">skB26</strain>
    </source>
</reference>
<dbReference type="HOGENOM" id="CLU_634392_0_0_4"/>
<evidence type="ECO:0000259" key="7">
    <source>
        <dbReference type="SMART" id="SM00887"/>
    </source>
</evidence>
<dbReference type="OrthoDB" id="5337932at2"/>
<keyword evidence="4" id="KW-0249">Electron transport</keyword>
<dbReference type="Gene3D" id="2.60.40.1190">
    <property type="match status" value="1"/>
</dbReference>
<evidence type="ECO:0000256" key="4">
    <source>
        <dbReference type="ARBA" id="ARBA00022982"/>
    </source>
</evidence>
<evidence type="ECO:0000256" key="6">
    <source>
        <dbReference type="SAM" id="SignalP"/>
    </source>
</evidence>
<feature type="domain" description="Cytochrome c-552/DMSO reductase-like haem-binding" evidence="7">
    <location>
        <begin position="25"/>
        <end position="415"/>
    </location>
</feature>
<keyword evidence="3" id="KW-0479">Metal-binding</keyword>
<keyword evidence="6" id="KW-0732">Signal</keyword>
<evidence type="ECO:0000256" key="2">
    <source>
        <dbReference type="ARBA" id="ARBA00022617"/>
    </source>
</evidence>
<evidence type="ECO:0000313" key="9">
    <source>
        <dbReference type="Proteomes" id="UP000015559"/>
    </source>
</evidence>
<gene>
    <name evidence="8" type="primary">cytC6</name>
    <name evidence="8" type="ORF">SCD_n02746</name>
</gene>
<evidence type="ECO:0000313" key="8">
    <source>
        <dbReference type="EMBL" id="BAN36546.1"/>
    </source>
</evidence>
<dbReference type="Proteomes" id="UP000015559">
    <property type="component" value="Chromosome"/>
</dbReference>
<dbReference type="KEGG" id="sdr:SCD_n02746"/>
<keyword evidence="2" id="KW-0349">Heme</keyword>
<dbReference type="InterPro" id="IPR019020">
    <property type="entry name" value="Cyt-c552/DMSO_Rdtase_haem-bd"/>
</dbReference>
<dbReference type="RefSeq" id="WP_009207494.1">
    <property type="nucleotide sequence ID" value="NC_022357.1"/>
</dbReference>
<organism evidence="8 9">
    <name type="scientific">Sulfuricella denitrificans (strain DSM 22764 / NBRC 105220 / skB26)</name>
    <dbReference type="NCBI Taxonomy" id="1163617"/>
    <lineage>
        <taxon>Bacteria</taxon>
        <taxon>Pseudomonadati</taxon>
        <taxon>Pseudomonadota</taxon>
        <taxon>Betaproteobacteria</taxon>
        <taxon>Nitrosomonadales</taxon>
        <taxon>Sulfuricellaceae</taxon>
        <taxon>Sulfuricella</taxon>
    </lineage>
</organism>